<dbReference type="Proteomes" id="UP001617296">
    <property type="component" value="Unassembled WGS sequence"/>
</dbReference>
<organism evidence="3 4">
    <name type="scientific">Pseudomonas iridis</name>
    <dbReference type="NCBI Taxonomy" id="2710587"/>
    <lineage>
        <taxon>Bacteria</taxon>
        <taxon>Pseudomonadati</taxon>
        <taxon>Pseudomonadota</taxon>
        <taxon>Gammaproteobacteria</taxon>
        <taxon>Pseudomonadales</taxon>
        <taxon>Pseudomonadaceae</taxon>
        <taxon>Pseudomonas</taxon>
    </lineage>
</organism>
<feature type="domain" description="HEPN AbiJ-N-terminal" evidence="1">
    <location>
        <begin position="6"/>
        <end position="167"/>
    </location>
</feature>
<evidence type="ECO:0000313" key="4">
    <source>
        <dbReference type="Proteomes" id="UP001617296"/>
    </source>
</evidence>
<dbReference type="InterPro" id="IPR049503">
    <property type="entry name" value="AbiJ_NTD4"/>
</dbReference>
<keyword evidence="4" id="KW-1185">Reference proteome</keyword>
<protein>
    <submittedName>
        <fullName evidence="3">STM4504/CBY_0614 family protein</fullName>
    </submittedName>
</protein>
<dbReference type="NCBIfam" id="NF046078">
    <property type="entry name" value="STM4504_CBY0614"/>
    <property type="match status" value="1"/>
</dbReference>
<sequence>MAIIPLFSKRLKEQRGEVSDVYTYDELSPTFRVQLSYMIQELLGNPGSMTREAIDAYDSLVAILKREYGLLKLTDTYIQNSYQELHNFILTEPDVERCLDAIELCYLFGDTRTRNFLYMRNHDYDRRVDSCIKELNGRFKEAGCGYEYIDGELVRIDSQLLHSEAVKPAIHFLNVKGFDAPRDEFLGAFVHYRHGRFKEALVNAAKAFESTMKIICDLNGWLYAKTDTANKLITILADNGFIPSYHQSHLSALQSSLSSGIPTLRNQLASHGNSNIIEAPPEVVTYGLHLTASAIVLLASLQAKRSA</sequence>
<proteinExistence type="predicted"/>
<evidence type="ECO:0000259" key="1">
    <source>
        <dbReference type="Pfam" id="PF18863"/>
    </source>
</evidence>
<dbReference type="Pfam" id="PF18863">
    <property type="entry name" value="AbiJ_NTD4"/>
    <property type="match status" value="1"/>
</dbReference>
<comment type="caution">
    <text evidence="3">The sequence shown here is derived from an EMBL/GenBank/DDBJ whole genome shotgun (WGS) entry which is preliminary data.</text>
</comment>
<dbReference type="RefSeq" id="WP_401229999.1">
    <property type="nucleotide sequence ID" value="NZ_JBIUVY010000002.1"/>
</dbReference>
<gene>
    <name evidence="3" type="ORF">ACIOUF_02995</name>
</gene>
<dbReference type="InterPro" id="IPR054280">
    <property type="entry name" value="DUF7014"/>
</dbReference>
<dbReference type="EMBL" id="JBIUVY010000002">
    <property type="protein sequence ID" value="MFJ2285329.1"/>
    <property type="molecule type" value="Genomic_DNA"/>
</dbReference>
<reference evidence="3 4" key="1">
    <citation type="submission" date="2024-10" db="EMBL/GenBank/DDBJ databases">
        <title>The Natural Products Discovery Center: Release of the First 8490 Sequenced Strains for Exploring Actinobacteria Biosynthetic Diversity.</title>
        <authorList>
            <person name="Kalkreuter E."/>
            <person name="Kautsar S.A."/>
            <person name="Yang D."/>
            <person name="Bader C.D."/>
            <person name="Teijaro C.N."/>
            <person name="Fluegel L."/>
            <person name="Davis C.M."/>
            <person name="Simpson J.R."/>
            <person name="Lauterbach L."/>
            <person name="Steele A.D."/>
            <person name="Gui C."/>
            <person name="Meng S."/>
            <person name="Li G."/>
            <person name="Viehrig K."/>
            <person name="Ye F."/>
            <person name="Su P."/>
            <person name="Kiefer A.F."/>
            <person name="Nichols A."/>
            <person name="Cepeda A.J."/>
            <person name="Yan W."/>
            <person name="Fan B."/>
            <person name="Jiang Y."/>
            <person name="Adhikari A."/>
            <person name="Zheng C.-J."/>
            <person name="Schuster L."/>
            <person name="Cowan T.M."/>
            <person name="Smanski M.J."/>
            <person name="Chevrette M.G."/>
            <person name="De Carvalho L.P.S."/>
            <person name="Shen B."/>
        </authorList>
    </citation>
    <scope>NUCLEOTIDE SEQUENCE [LARGE SCALE GENOMIC DNA]</scope>
    <source>
        <strain evidence="3 4">NPDC087689</strain>
    </source>
</reference>
<feature type="domain" description="DUF7014" evidence="2">
    <location>
        <begin position="183"/>
        <end position="299"/>
    </location>
</feature>
<evidence type="ECO:0000313" key="3">
    <source>
        <dbReference type="EMBL" id="MFJ2285329.1"/>
    </source>
</evidence>
<dbReference type="Pfam" id="PF22809">
    <property type="entry name" value="DUF7014"/>
    <property type="match status" value="1"/>
</dbReference>
<evidence type="ECO:0000259" key="2">
    <source>
        <dbReference type="Pfam" id="PF22809"/>
    </source>
</evidence>
<accession>A0ABW8DDM8</accession>
<name>A0ABW8DDM8_9PSED</name>